<comment type="caution">
    <text evidence="2">The sequence shown here is derived from an EMBL/GenBank/DDBJ whole genome shotgun (WGS) entry which is preliminary data.</text>
</comment>
<feature type="chain" id="PRO_5001489393" description="SCP domain-containing protein" evidence="1">
    <location>
        <begin position="17"/>
        <end position="147"/>
    </location>
</feature>
<dbReference type="Proteomes" id="UP000024635">
    <property type="component" value="Unassembled WGS sequence"/>
</dbReference>
<organism evidence="2 3">
    <name type="scientific">Ancylostoma ceylanicum</name>
    <dbReference type="NCBI Taxonomy" id="53326"/>
    <lineage>
        <taxon>Eukaryota</taxon>
        <taxon>Metazoa</taxon>
        <taxon>Ecdysozoa</taxon>
        <taxon>Nematoda</taxon>
        <taxon>Chromadorea</taxon>
        <taxon>Rhabditida</taxon>
        <taxon>Rhabditina</taxon>
        <taxon>Rhabditomorpha</taxon>
        <taxon>Strongyloidea</taxon>
        <taxon>Ancylostomatidae</taxon>
        <taxon>Ancylostomatinae</taxon>
        <taxon>Ancylostoma</taxon>
    </lineage>
</organism>
<feature type="signal peptide" evidence="1">
    <location>
        <begin position="1"/>
        <end position="16"/>
    </location>
</feature>
<accession>A0A016SG45</accession>
<name>A0A016SG45_9BILA</name>
<reference evidence="3" key="1">
    <citation type="journal article" date="2015" name="Nat. Genet.">
        <title>The genome and transcriptome of the zoonotic hookworm Ancylostoma ceylanicum identify infection-specific gene families.</title>
        <authorList>
            <person name="Schwarz E.M."/>
            <person name="Hu Y."/>
            <person name="Antoshechkin I."/>
            <person name="Miller M.M."/>
            <person name="Sternberg P.W."/>
            <person name="Aroian R.V."/>
        </authorList>
    </citation>
    <scope>NUCLEOTIDE SEQUENCE</scope>
    <source>
        <strain evidence="3">HY135</strain>
    </source>
</reference>
<keyword evidence="1" id="KW-0732">Signal</keyword>
<protein>
    <recommendedName>
        <fullName evidence="4">SCP domain-containing protein</fullName>
    </recommendedName>
</protein>
<keyword evidence="3" id="KW-1185">Reference proteome</keyword>
<dbReference type="InterPro" id="IPR035109">
    <property type="entry name" value="ASPR"/>
</dbReference>
<evidence type="ECO:0008006" key="4">
    <source>
        <dbReference type="Google" id="ProtNLM"/>
    </source>
</evidence>
<dbReference type="AlphaFoldDB" id="A0A016SG45"/>
<evidence type="ECO:0000313" key="2">
    <source>
        <dbReference type="EMBL" id="EYB89279.1"/>
    </source>
</evidence>
<evidence type="ECO:0000256" key="1">
    <source>
        <dbReference type="SAM" id="SignalP"/>
    </source>
</evidence>
<dbReference type="Pfam" id="PF17641">
    <property type="entry name" value="ASPRs"/>
    <property type="match status" value="1"/>
</dbReference>
<dbReference type="EMBL" id="JARK01001569">
    <property type="protein sequence ID" value="EYB89279.1"/>
    <property type="molecule type" value="Genomic_DNA"/>
</dbReference>
<dbReference type="OrthoDB" id="5886424at2759"/>
<sequence length="147" mass="16626">MTSTLLLAVQVLSSFSQLLPPEEDYTDPPDCFPLGRCLDANARKCIAAQIEDIKDQCDGGPDYFCFFESAAGYELQDPNTYKRIFKELRITKLEYEGGKGTYNSIAAFLNASAQNWTTQLRKMEHKYKFGCQCSNKNGEYQLVCLFA</sequence>
<gene>
    <name evidence="2" type="primary">Acey_s0233.g3072</name>
    <name evidence="2" type="synonym">ASPR-s0233.g3072</name>
    <name evidence="2" type="ORF">Y032_0233g3072</name>
</gene>
<evidence type="ECO:0000313" key="3">
    <source>
        <dbReference type="Proteomes" id="UP000024635"/>
    </source>
</evidence>
<proteinExistence type="predicted"/>